<dbReference type="PANTHER" id="PTHR12812:SF0">
    <property type="entry name" value="HEPARAN-SULFATE 6-O-SULFOTRANSFERASE"/>
    <property type="match status" value="1"/>
</dbReference>
<dbReference type="EMBL" id="DS469670">
    <property type="protein sequence ID" value="EDO36430.1"/>
    <property type="molecule type" value="Genomic_DNA"/>
</dbReference>
<dbReference type="OMA" id="RKTQYMF"/>
<dbReference type="OrthoDB" id="406981at2759"/>
<evidence type="ECO:0000313" key="10">
    <source>
        <dbReference type="EMBL" id="EDO36430.1"/>
    </source>
</evidence>
<dbReference type="Gene3D" id="3.40.50.300">
    <property type="entry name" value="P-loop containing nucleotide triphosphate hydrolases"/>
    <property type="match status" value="1"/>
</dbReference>
<evidence type="ECO:0000256" key="2">
    <source>
        <dbReference type="ARBA" id="ARBA00010109"/>
    </source>
</evidence>
<dbReference type="PhylomeDB" id="A7SIL9"/>
<keyword evidence="8" id="KW-0325">Glycoprotein</keyword>
<comment type="similarity">
    <text evidence="2 9">Belongs to the sulfotransferase 6 family.</text>
</comment>
<dbReference type="GO" id="GO:0017095">
    <property type="term" value="F:heparan sulfate 6-sulfotransferase activity"/>
    <property type="evidence" value="ECO:0000318"/>
    <property type="project" value="GO_Central"/>
</dbReference>
<evidence type="ECO:0000256" key="7">
    <source>
        <dbReference type="ARBA" id="ARBA00023136"/>
    </source>
</evidence>
<keyword evidence="5 9" id="KW-0735">Signal-anchor</keyword>
<evidence type="ECO:0000256" key="4">
    <source>
        <dbReference type="ARBA" id="ARBA00022692"/>
    </source>
</evidence>
<evidence type="ECO:0000256" key="1">
    <source>
        <dbReference type="ARBA" id="ARBA00004606"/>
    </source>
</evidence>
<evidence type="ECO:0000256" key="8">
    <source>
        <dbReference type="ARBA" id="ARBA00023180"/>
    </source>
</evidence>
<protein>
    <recommendedName>
        <fullName evidence="9">Heparan-sulfate 6-O-sulfotransferase</fullName>
        <ecNumber evidence="9">2.8.2.-</ecNumber>
    </recommendedName>
</protein>
<reference evidence="10 11" key="1">
    <citation type="journal article" date="2007" name="Science">
        <title>Sea anemone genome reveals ancestral eumetazoan gene repertoire and genomic organization.</title>
        <authorList>
            <person name="Putnam N.H."/>
            <person name="Srivastava M."/>
            <person name="Hellsten U."/>
            <person name="Dirks B."/>
            <person name="Chapman J."/>
            <person name="Salamov A."/>
            <person name="Terry A."/>
            <person name="Shapiro H."/>
            <person name="Lindquist E."/>
            <person name="Kapitonov V.V."/>
            <person name="Jurka J."/>
            <person name="Genikhovich G."/>
            <person name="Grigoriev I.V."/>
            <person name="Lucas S.M."/>
            <person name="Steele R.E."/>
            <person name="Finnerty J.R."/>
            <person name="Technau U."/>
            <person name="Martindale M.Q."/>
            <person name="Rokhsar D.S."/>
        </authorList>
    </citation>
    <scope>NUCLEOTIDE SEQUENCE [LARGE SCALE GENOMIC DNA]</scope>
    <source>
        <strain evidence="11">CH2 X CH6</strain>
    </source>
</reference>
<dbReference type="Pfam" id="PF03567">
    <property type="entry name" value="Sulfotransfer_2"/>
    <property type="match status" value="1"/>
</dbReference>
<dbReference type="InParanoid" id="A7SIL9"/>
<dbReference type="eggNOG" id="KOG3955">
    <property type="taxonomic scope" value="Eukaryota"/>
</dbReference>
<dbReference type="FunCoup" id="A7SIL9">
    <property type="interactions" value="493"/>
</dbReference>
<evidence type="ECO:0000256" key="3">
    <source>
        <dbReference type="ARBA" id="ARBA00022679"/>
    </source>
</evidence>
<comment type="subcellular location">
    <subcellularLocation>
        <location evidence="1 9">Membrane</location>
        <topology evidence="1 9">Single-pass type II membrane protein</topology>
    </subcellularLocation>
</comment>
<name>A7SIL9_NEMVE</name>
<keyword evidence="7 9" id="KW-0472">Membrane</keyword>
<organism evidence="10 11">
    <name type="scientific">Nematostella vectensis</name>
    <name type="common">Starlet sea anemone</name>
    <dbReference type="NCBI Taxonomy" id="45351"/>
    <lineage>
        <taxon>Eukaryota</taxon>
        <taxon>Metazoa</taxon>
        <taxon>Cnidaria</taxon>
        <taxon>Anthozoa</taxon>
        <taxon>Hexacorallia</taxon>
        <taxon>Actiniaria</taxon>
        <taxon>Edwardsiidae</taxon>
        <taxon>Nematostella</taxon>
    </lineage>
</organism>
<proteinExistence type="inferred from homology"/>
<dbReference type="FunFam" id="3.40.50.300:FF:000347">
    <property type="entry name" value="Heparan-sulfate 6-O-sulfotransferase"/>
    <property type="match status" value="1"/>
</dbReference>
<keyword evidence="3 9" id="KW-0808">Transferase</keyword>
<comment type="function">
    <text evidence="9">6-O-sulfation enzyme which catalyzes the transfer of sulfate from 3'-phosphoadenosine 5'-phosphosulfate (PAPS) to position 6 of the N-sulfoglucosamine residue (GlcNS) of heparan sulfate.</text>
</comment>
<dbReference type="GO" id="GO:0016020">
    <property type="term" value="C:membrane"/>
    <property type="evidence" value="ECO:0007669"/>
    <property type="project" value="UniProtKB-SubCell"/>
</dbReference>
<dbReference type="InterPro" id="IPR027417">
    <property type="entry name" value="P-loop_NTPase"/>
</dbReference>
<dbReference type="HOGENOM" id="CLU_027877_0_0_1"/>
<dbReference type="Proteomes" id="UP000001593">
    <property type="component" value="Unassembled WGS sequence"/>
</dbReference>
<accession>A7SIL9</accession>
<dbReference type="PANTHER" id="PTHR12812">
    <property type="entry name" value="HEPARAN SULFATE 6-O-SULFOTRANSFERASE 3"/>
    <property type="match status" value="1"/>
</dbReference>
<sequence length="374" mass="43744">MTLQGNWKKFCLLLTFCALTFLISVLYLCSNSSCDIATLAPNKLRYLSEGNPQKMHRIRFGFTIKESIKKYQFDFAGTDVMVFLHIQKTGGTTFGKHLVTNLQIRKPCDCSKKKGKKFRCTCNRPNSKKIWLFARYALGWPCGLHADYTELTECVPKFINKRDGREKRRFLYVTMLREPMARVISEFLCYTRGTTWAESKHKCKGKVPTKEELPPCYTGDNWMDVTLEGFNKCSSNLAFNRQARMLADLKLVNCYNRTNGPSPRKRGKIILKSAMKNLRNMAYFGLAEYQKESQYLFEKTFGIKFMKPFQQKAEEETRSADAMKSMTQIEKRRTKSLNSLDIRLYDYAKALFFYRVRYFQKEEKRGEKQIFNSS</sequence>
<dbReference type="KEGG" id="nve:5507861"/>
<evidence type="ECO:0000313" key="11">
    <source>
        <dbReference type="Proteomes" id="UP000001593"/>
    </source>
</evidence>
<dbReference type="EC" id="2.8.2.-" evidence="9"/>
<dbReference type="InterPro" id="IPR010635">
    <property type="entry name" value="Heparan_SO4-6-sulfoTrfase"/>
</dbReference>
<keyword evidence="4" id="KW-0812">Transmembrane</keyword>
<comment type="catalytic activity">
    <reaction evidence="9">
        <text>alpha-D-glucosaminyl-[heparan sulfate](n) + 3'-phosphoadenylyl sulfate = 6-sulfo-alpha-D-glucosaminyl-[heparan sulfate](n) + adenosine 3',5'-bisphosphate + H(+)</text>
        <dbReference type="Rhea" id="RHEA:56604"/>
        <dbReference type="Rhea" id="RHEA-COMP:9830"/>
        <dbReference type="Rhea" id="RHEA-COMP:14621"/>
        <dbReference type="ChEBI" id="CHEBI:15378"/>
        <dbReference type="ChEBI" id="CHEBI:58339"/>
        <dbReference type="ChEBI" id="CHEBI:58343"/>
        <dbReference type="ChEBI" id="CHEBI:58388"/>
        <dbReference type="ChEBI" id="CHEBI:140604"/>
    </reaction>
</comment>
<dbReference type="InterPro" id="IPR005331">
    <property type="entry name" value="Sulfotransferase"/>
</dbReference>
<evidence type="ECO:0000256" key="5">
    <source>
        <dbReference type="ARBA" id="ARBA00022968"/>
    </source>
</evidence>
<evidence type="ECO:0000256" key="6">
    <source>
        <dbReference type="ARBA" id="ARBA00022989"/>
    </source>
</evidence>
<dbReference type="STRING" id="45351.A7SIL9"/>
<dbReference type="AlphaFoldDB" id="A7SIL9"/>
<keyword evidence="11" id="KW-1185">Reference proteome</keyword>
<dbReference type="GO" id="GO:0015012">
    <property type="term" value="P:heparan sulfate proteoglycan biosynthetic process"/>
    <property type="evidence" value="ECO:0000318"/>
    <property type="project" value="GO_Central"/>
</dbReference>
<gene>
    <name evidence="10" type="ORF">NEMVEDRAFT_v1g237290</name>
</gene>
<evidence type="ECO:0000256" key="9">
    <source>
        <dbReference type="RuleBase" id="RU364122"/>
    </source>
</evidence>
<keyword evidence="6" id="KW-1133">Transmembrane helix</keyword>